<evidence type="ECO:0000313" key="2">
    <source>
        <dbReference type="Proteomes" id="UP001209257"/>
    </source>
</evidence>
<protein>
    <submittedName>
        <fullName evidence="1">Uncharacterized protein</fullName>
    </submittedName>
</protein>
<accession>A0ABT2VKX5</accession>
<gene>
    <name evidence="1" type="ORF">OCL06_04785</name>
</gene>
<dbReference type="Proteomes" id="UP001209257">
    <property type="component" value="Unassembled WGS sequence"/>
</dbReference>
<organism evidence="1 2">
    <name type="scientific">Alteromonas salexigens</name>
    <dbReference type="NCBI Taxonomy" id="2982530"/>
    <lineage>
        <taxon>Bacteria</taxon>
        <taxon>Pseudomonadati</taxon>
        <taxon>Pseudomonadota</taxon>
        <taxon>Gammaproteobacteria</taxon>
        <taxon>Alteromonadales</taxon>
        <taxon>Alteromonadaceae</taxon>
        <taxon>Alteromonas/Salinimonas group</taxon>
        <taxon>Alteromonas</taxon>
    </lineage>
</organism>
<dbReference type="RefSeq" id="WP_262992607.1">
    <property type="nucleotide sequence ID" value="NZ_JAOTJC010000006.1"/>
</dbReference>
<proteinExistence type="predicted"/>
<name>A0ABT2VKX5_9ALTE</name>
<sequence length="146" mass="16508">MKLAMPTVTDTTGMPYHFRDAIGINYRNFAMWLIETRQPDESQTLLTINFPWTAESQQQNRKAHHYTLPQSCKALALHYQQELTANSGVIVYAEVSKLFCMLVIASTQPEEAKAQLQSLPCPDEFGLPEITVLTTSTQAFLQQKLS</sequence>
<dbReference type="EMBL" id="JAOTJC010000006">
    <property type="protein sequence ID" value="MCU7553909.1"/>
    <property type="molecule type" value="Genomic_DNA"/>
</dbReference>
<reference evidence="2" key="1">
    <citation type="submission" date="2023-07" db="EMBL/GenBank/DDBJ databases">
        <title>Study on multiphase classification of strain Alteromonas salexigens isolated from the Yellow Sea.</title>
        <authorList>
            <person name="Sun L."/>
        </authorList>
    </citation>
    <scope>NUCLEOTIDE SEQUENCE [LARGE SCALE GENOMIC DNA]</scope>
    <source>
        <strain evidence="2">ASW11-19</strain>
    </source>
</reference>
<comment type="caution">
    <text evidence="1">The sequence shown here is derived from an EMBL/GenBank/DDBJ whole genome shotgun (WGS) entry which is preliminary data.</text>
</comment>
<keyword evidence="2" id="KW-1185">Reference proteome</keyword>
<evidence type="ECO:0000313" key="1">
    <source>
        <dbReference type="EMBL" id="MCU7553909.1"/>
    </source>
</evidence>